<gene>
    <name evidence="1" type="ORF">CALVIDRAFT_598337</name>
</gene>
<dbReference type="EMBL" id="KV417284">
    <property type="protein sequence ID" value="KZO96382.1"/>
    <property type="molecule type" value="Genomic_DNA"/>
</dbReference>
<proteinExistence type="predicted"/>
<sequence length="186" mass="20457">MPDYESDLKKVEERDALQVEATGNNSAFTIQFKNLTVAETFNRKELVIQQHVTIQTSQEPGKVLAPASSQTLSYGYSSWTFAGHAESTCSVSWVLNDNPWWFGVAIHVPSKGLGIGTWPYYLISSQNADGHNGGWWNPVQHASQPWEIVPDEVANVGKWKIKITPVSTGSTLSVAVSIVDLPKAEN</sequence>
<name>A0A167M6C7_CALVF</name>
<dbReference type="Proteomes" id="UP000076738">
    <property type="component" value="Unassembled WGS sequence"/>
</dbReference>
<evidence type="ECO:0000313" key="2">
    <source>
        <dbReference type="Proteomes" id="UP000076738"/>
    </source>
</evidence>
<organism evidence="1 2">
    <name type="scientific">Calocera viscosa (strain TUFC12733)</name>
    <dbReference type="NCBI Taxonomy" id="1330018"/>
    <lineage>
        <taxon>Eukaryota</taxon>
        <taxon>Fungi</taxon>
        <taxon>Dikarya</taxon>
        <taxon>Basidiomycota</taxon>
        <taxon>Agaricomycotina</taxon>
        <taxon>Dacrymycetes</taxon>
        <taxon>Dacrymycetales</taxon>
        <taxon>Dacrymycetaceae</taxon>
        <taxon>Calocera</taxon>
    </lineage>
</organism>
<accession>A0A167M6C7</accession>
<reference evidence="1 2" key="1">
    <citation type="journal article" date="2016" name="Mol. Biol. Evol.">
        <title>Comparative Genomics of Early-Diverging Mushroom-Forming Fungi Provides Insights into the Origins of Lignocellulose Decay Capabilities.</title>
        <authorList>
            <person name="Nagy L.G."/>
            <person name="Riley R."/>
            <person name="Tritt A."/>
            <person name="Adam C."/>
            <person name="Daum C."/>
            <person name="Floudas D."/>
            <person name="Sun H."/>
            <person name="Yadav J.S."/>
            <person name="Pangilinan J."/>
            <person name="Larsson K.H."/>
            <person name="Matsuura K."/>
            <person name="Barry K."/>
            <person name="Labutti K."/>
            <person name="Kuo R."/>
            <person name="Ohm R.A."/>
            <person name="Bhattacharya S.S."/>
            <person name="Shirouzu T."/>
            <person name="Yoshinaga Y."/>
            <person name="Martin F.M."/>
            <person name="Grigoriev I.V."/>
            <person name="Hibbett D.S."/>
        </authorList>
    </citation>
    <scope>NUCLEOTIDE SEQUENCE [LARGE SCALE GENOMIC DNA]</scope>
    <source>
        <strain evidence="1 2">TUFC12733</strain>
    </source>
</reference>
<protein>
    <submittedName>
        <fullName evidence="1">Uncharacterized protein</fullName>
    </submittedName>
</protein>
<keyword evidence="2" id="KW-1185">Reference proteome</keyword>
<dbReference type="AlphaFoldDB" id="A0A167M6C7"/>
<dbReference type="OrthoDB" id="3026153at2759"/>
<evidence type="ECO:0000313" key="1">
    <source>
        <dbReference type="EMBL" id="KZO96382.1"/>
    </source>
</evidence>